<dbReference type="EMBL" id="BAABIL010000264">
    <property type="protein sequence ID" value="GAA4978770.1"/>
    <property type="molecule type" value="Genomic_DNA"/>
</dbReference>
<feature type="region of interest" description="Disordered" evidence="5">
    <location>
        <begin position="42"/>
        <end position="94"/>
    </location>
</feature>
<dbReference type="Gene3D" id="2.160.20.10">
    <property type="entry name" value="Single-stranded right-handed beta-helix, Pectin lyase-like"/>
    <property type="match status" value="3"/>
</dbReference>
<dbReference type="InterPro" id="IPR002022">
    <property type="entry name" value="Pec_lyase"/>
</dbReference>
<evidence type="ECO:0000256" key="3">
    <source>
        <dbReference type="ARBA" id="ARBA00023239"/>
    </source>
</evidence>
<keyword evidence="4" id="KW-0119">Carbohydrate metabolism</keyword>
<protein>
    <recommendedName>
        <fullName evidence="6">Pectate lyase domain-containing protein</fullName>
    </recommendedName>
</protein>
<organism evidence="7 8">
    <name type="scientific">Kineococcus glutinatus</name>
    <dbReference type="NCBI Taxonomy" id="1070872"/>
    <lineage>
        <taxon>Bacteria</taxon>
        <taxon>Bacillati</taxon>
        <taxon>Actinomycetota</taxon>
        <taxon>Actinomycetes</taxon>
        <taxon>Kineosporiales</taxon>
        <taxon>Kineosporiaceae</taxon>
        <taxon>Kineococcus</taxon>
    </lineage>
</organism>
<gene>
    <name evidence="7" type="ORF">GCM10023225_19190</name>
</gene>
<proteinExistence type="inferred from homology"/>
<dbReference type="InterPro" id="IPR011050">
    <property type="entry name" value="Pectin_lyase_fold/virulence"/>
</dbReference>
<dbReference type="Pfam" id="PF00544">
    <property type="entry name" value="Pectate_lyase_4"/>
    <property type="match status" value="3"/>
</dbReference>
<feature type="domain" description="Pectate lyase" evidence="6">
    <location>
        <begin position="129"/>
        <end position="381"/>
    </location>
</feature>
<evidence type="ECO:0000313" key="8">
    <source>
        <dbReference type="Proteomes" id="UP001501195"/>
    </source>
</evidence>
<dbReference type="SUPFAM" id="SSF51126">
    <property type="entry name" value="Pectin lyase-like"/>
    <property type="match status" value="3"/>
</dbReference>
<feature type="compositionally biased region" description="Pro residues" evidence="5">
    <location>
        <begin position="1"/>
        <end position="16"/>
    </location>
</feature>
<evidence type="ECO:0000259" key="6">
    <source>
        <dbReference type="SMART" id="SM00656"/>
    </source>
</evidence>
<reference evidence="8" key="1">
    <citation type="journal article" date="2019" name="Int. J. Syst. Evol. Microbiol.">
        <title>The Global Catalogue of Microorganisms (GCM) 10K type strain sequencing project: providing services to taxonomists for standard genome sequencing and annotation.</title>
        <authorList>
            <consortium name="The Broad Institute Genomics Platform"/>
            <consortium name="The Broad Institute Genome Sequencing Center for Infectious Disease"/>
            <person name="Wu L."/>
            <person name="Ma J."/>
        </authorList>
    </citation>
    <scope>NUCLEOTIDE SEQUENCE [LARGE SCALE GENOMIC DNA]</scope>
    <source>
        <strain evidence="8">JCM 18126</strain>
    </source>
</reference>
<keyword evidence="2" id="KW-0063">Aspartyl esterase</keyword>
<dbReference type="InterPro" id="IPR012334">
    <property type="entry name" value="Pectin_lyas_fold"/>
</dbReference>
<feature type="region of interest" description="Disordered" evidence="5">
    <location>
        <begin position="1"/>
        <end position="21"/>
    </location>
</feature>
<keyword evidence="1" id="KW-0378">Hydrolase</keyword>
<dbReference type="InterPro" id="IPR000070">
    <property type="entry name" value="Pectinesterase_cat"/>
</dbReference>
<name>A0ABP9HUE2_9ACTN</name>
<keyword evidence="3 4" id="KW-0456">Lyase</keyword>
<evidence type="ECO:0000256" key="2">
    <source>
        <dbReference type="ARBA" id="ARBA00023085"/>
    </source>
</evidence>
<dbReference type="SMART" id="SM00656">
    <property type="entry name" value="Amb_all"/>
    <property type="match status" value="2"/>
</dbReference>
<accession>A0ABP9HUE2</accession>
<dbReference type="SMART" id="SM00710">
    <property type="entry name" value="PbH1"/>
    <property type="match status" value="4"/>
</dbReference>
<feature type="domain" description="Pectate lyase" evidence="6">
    <location>
        <begin position="508"/>
        <end position="723"/>
    </location>
</feature>
<feature type="compositionally biased region" description="Low complexity" evidence="5">
    <location>
        <begin position="42"/>
        <end position="64"/>
    </location>
</feature>
<evidence type="ECO:0000313" key="7">
    <source>
        <dbReference type="EMBL" id="GAA4978770.1"/>
    </source>
</evidence>
<sequence length="1105" mass="116882">MPFPAPENPRRTPPPGTRGALGRAVRTLTPALALALGLGLTGAPASAGAQPARAADRPPAQAVAPEREPLAASDGWASAEGGTRGGSDAAPGDVVDVRTRDELAAALSGDHPKIVRVVADIDAATLPDGTRTTCEDYARDGYTLADYLHTYDPARWSGAATGPLEDARKASSAAQGERIKLRVPSNTTLIGVGDVTLTGFAVTIDGADDVIVRNLHISDAYDCFPGWNGDTWKTEWDNLVVSGSTHVWLDHLTLDDGDTADSEQPVYFGERFLRHDGLLDVVRAADLVTISWNRLVGHDKSMLWGNGDGAVADRGKLRVTLHHNEMVDLVQRAPRVRFGQAHVYDNVYRVSDPENYQYSWGVGVESSIIARENTFELADGIGADRIVHDWGGTGIDAAGTWVNGRQVDVLAAYNRANPGAPLAPTVTGTAGPHLRIEPAPAARRAVAAHAGAGRPSRGAAAPTSGEELLRLMRAPDTRTADGPVWSLVATGFAATPADGLPIGTTGGQDGPTVTVTDAAALAHHAALPGAATILVRGRITVDPFGSMIRVGDDKTIAGVGDQAEIVGGGLFLDGSSNVVVRNLRFRDSYVPGDWDGKSADNDNDGIRLDGASNVWIDHNEFTRLGDGLVDVRKDSTAVTLSWNVFRDHNKAVGVGWTPNVVTTVTMHHNWFSNTFQRNASIDNTAAAHLYNNYLDGIGQYGTMSRGAAQVLVESSVYANGEDAVVAKDPASRVESRDNLFTEIRGRKDSTGATFDPRASYPYTPDPVGDVQRVVTAGAGPLVPDERVGRTVRVALDGTGDFASITAAVGAAERADHPVEIVVAPGTYREVVRVRPAADHVRIRGGSGRAQDVVLTYDVASGQQKFYGGTFGSTGSPTLAVLAGDATLADVTVENAYDEAANGGSQALALRTTGDRVVLDGVRLLGNQDTYLADTPNRDTNARVYVRDSYVEGDVDFVYGRATAVFERSTLRSLDRGQAVNGYVTAASTTPVSRGFLFVRCRFESDAAAGTVFLGRPWHPSSNPVTDPAVVVRDSWLGGHVATPAWADMSGWSWRDAEFAEYSNSGPGAVRGQAPVDGRPQLSRQQAAQATPAAYLSGTDGWSPRR</sequence>
<feature type="region of interest" description="Disordered" evidence="5">
    <location>
        <begin position="1063"/>
        <end position="1105"/>
    </location>
</feature>
<evidence type="ECO:0000256" key="4">
    <source>
        <dbReference type="RuleBase" id="RU361173"/>
    </source>
</evidence>
<dbReference type="Proteomes" id="UP001501195">
    <property type="component" value="Unassembled WGS sequence"/>
</dbReference>
<keyword evidence="4" id="KW-0964">Secreted</keyword>
<comment type="caution">
    <text evidence="7">The sequence shown here is derived from an EMBL/GenBank/DDBJ whole genome shotgun (WGS) entry which is preliminary data.</text>
</comment>
<evidence type="ECO:0000256" key="5">
    <source>
        <dbReference type="SAM" id="MobiDB-lite"/>
    </source>
</evidence>
<dbReference type="PANTHER" id="PTHR31683">
    <property type="entry name" value="PECTATE LYASE 18-RELATED"/>
    <property type="match status" value="1"/>
</dbReference>
<comment type="subcellular location">
    <subcellularLocation>
        <location evidence="4">Secreted</location>
    </subcellularLocation>
</comment>
<evidence type="ECO:0000256" key="1">
    <source>
        <dbReference type="ARBA" id="ARBA00022801"/>
    </source>
</evidence>
<dbReference type="InterPro" id="IPR006626">
    <property type="entry name" value="PbH1"/>
</dbReference>
<comment type="similarity">
    <text evidence="4">Belongs to the polysaccharide lyase 1 family.</text>
</comment>
<keyword evidence="8" id="KW-1185">Reference proteome</keyword>
<dbReference type="Pfam" id="PF01095">
    <property type="entry name" value="Pectinesterase"/>
    <property type="match status" value="1"/>
</dbReference>
<dbReference type="InterPro" id="IPR045032">
    <property type="entry name" value="PEL"/>
</dbReference>
<dbReference type="PANTHER" id="PTHR31683:SF18">
    <property type="entry name" value="PECTATE LYASE 21-RELATED"/>
    <property type="match status" value="1"/>
</dbReference>
<keyword evidence="4" id="KW-0624">Polysaccharide degradation</keyword>
<dbReference type="RefSeq" id="WP_345712272.1">
    <property type="nucleotide sequence ID" value="NZ_BAABIL010000264.1"/>
</dbReference>